<feature type="region of interest" description="Disordered" evidence="1">
    <location>
        <begin position="1"/>
        <end position="59"/>
    </location>
</feature>
<evidence type="ECO:0000313" key="4">
    <source>
        <dbReference type="Proteomes" id="UP000028042"/>
    </source>
</evidence>
<feature type="compositionally biased region" description="Basic and acidic residues" evidence="1">
    <location>
        <begin position="1"/>
        <end position="15"/>
    </location>
</feature>
<evidence type="ECO:0000313" key="5">
    <source>
        <dbReference type="Proteomes" id="UP000030905"/>
    </source>
</evidence>
<dbReference type="Proteomes" id="UP000028042">
    <property type="component" value="Unassembled WGS sequence"/>
</dbReference>
<reference evidence="3 4" key="3">
    <citation type="journal article" name="Genome Announc.">
        <title>Improved Draft Genome Sequence of Clostridium pasteurianum Strain ATCC 6013 (DSM 525) Using a Hybrid Next-Generation Sequencing Approach.</title>
        <authorList>
            <person name="Pyne M.E."/>
            <person name="Utturkar S."/>
            <person name="Brown S.D."/>
            <person name="Moo-Young M."/>
            <person name="Chung D.A."/>
            <person name="Chou C.P."/>
        </authorList>
    </citation>
    <scope>NUCLEOTIDE SEQUENCE [LARGE SCALE GENOMIC DNA]</scope>
    <source>
        <strain evidence="3 4">ATCC 6013</strain>
    </source>
</reference>
<reference evidence="3" key="2">
    <citation type="submission" date="2015-10" db="EMBL/GenBank/DDBJ databases">
        <title>Improved Draft Genome Sequence of Clostridium pasteurianum Strain ATCC 6013 (DSM 525) Using a Hybrid Next-Generation Sequencing Approach.</title>
        <authorList>
            <person name="Pyne M.E."/>
            <person name="Utturkar S.M."/>
            <person name="Brown S.D."/>
            <person name="Moo-Young M."/>
            <person name="Chung D.A."/>
            <person name="Chou P.C."/>
        </authorList>
    </citation>
    <scope>NUCLEOTIDE SEQUENCE</scope>
    <source>
        <strain evidence="3">ATCC 6013</strain>
    </source>
</reference>
<dbReference type="KEGG" id="cpat:CLPA_c15870"/>
<dbReference type="PATRIC" id="fig|1262449.7.peg.1597"/>
<protein>
    <submittedName>
        <fullName evidence="2">Uncharacterized protein</fullName>
    </submittedName>
</protein>
<evidence type="ECO:0000256" key="1">
    <source>
        <dbReference type="SAM" id="MobiDB-lite"/>
    </source>
</evidence>
<evidence type="ECO:0000313" key="3">
    <source>
        <dbReference type="EMBL" id="KRU12343.1"/>
    </source>
</evidence>
<reference evidence="2 5" key="1">
    <citation type="journal article" date="2015" name="Genome Announc.">
        <title>Complete Genome Sequence of the Nitrogen-Fixing and Solvent-Producing Clostridium pasteurianum DSM 525.</title>
        <authorList>
            <person name="Poehlein A."/>
            <person name="Grosse-Honebrink A."/>
            <person name="Zhang Y."/>
            <person name="Minton N.P."/>
            <person name="Daniel R."/>
        </authorList>
    </citation>
    <scope>NUCLEOTIDE SEQUENCE [LARGE SCALE GENOMIC DNA]</scope>
    <source>
        <strain evidence="2">DSM 525</strain>
        <strain evidence="5">DSM 525 / ATCC 6013</strain>
    </source>
</reference>
<dbReference type="EMBL" id="CP009268">
    <property type="protein sequence ID" value="AJA51650.1"/>
    <property type="molecule type" value="Genomic_DNA"/>
</dbReference>
<dbReference type="KEGG" id="cpae:CPAST_c15870"/>
<dbReference type="GeneID" id="93073757"/>
<accession>A0A0H3J473</accession>
<feature type="compositionally biased region" description="Low complexity" evidence="1">
    <location>
        <begin position="17"/>
        <end position="30"/>
    </location>
</feature>
<organism evidence="2 5">
    <name type="scientific">Clostridium pasteurianum DSM 525 = ATCC 6013</name>
    <dbReference type="NCBI Taxonomy" id="1262449"/>
    <lineage>
        <taxon>Bacteria</taxon>
        <taxon>Bacillati</taxon>
        <taxon>Bacillota</taxon>
        <taxon>Clostridia</taxon>
        <taxon>Eubacteriales</taxon>
        <taxon>Clostridiaceae</taxon>
        <taxon>Clostridium</taxon>
    </lineage>
</organism>
<proteinExistence type="predicted"/>
<name>A0A0H3J473_CLOPA</name>
<dbReference type="AlphaFoldDB" id="A0A0H3J473"/>
<gene>
    <name evidence="2" type="ORF">CLPA_c15870</name>
    <name evidence="3" type="ORF">CP6013_01590</name>
</gene>
<dbReference type="Proteomes" id="UP000030905">
    <property type="component" value="Chromosome"/>
</dbReference>
<sequence length="59" mass="6339">MLKGHNENTTKRDRLASGPSTTGSTGISNSANLTIDSSGTDENPNELFPNFNKDNKSKK</sequence>
<dbReference type="EMBL" id="JPGY02000001">
    <property type="protein sequence ID" value="KRU12343.1"/>
    <property type="molecule type" value="Genomic_DNA"/>
</dbReference>
<evidence type="ECO:0000313" key="2">
    <source>
        <dbReference type="EMBL" id="AJA51650.1"/>
    </source>
</evidence>
<keyword evidence="5" id="KW-1185">Reference proteome</keyword>
<feature type="compositionally biased region" description="Polar residues" evidence="1">
    <location>
        <begin position="31"/>
        <end position="42"/>
    </location>
</feature>
<dbReference type="RefSeq" id="WP_034829280.1">
    <property type="nucleotide sequence ID" value="NZ_ANZB01000014.1"/>
</dbReference>